<sequence>MSKEEKEAAKEEKRERKREHNRRKRLAYRLRRRMKKASPKPSKAKREDWKKEQKESNKEYQKKKKRKQKWKQRKQQKSRCEAKRETKPALSEKEWTKLVEEASDRSDFESLLHVFSQHLYDHTKASGGNQLKCLLKRFRELSTRYHPDKNCGLARYGLIFQALNEARDVVVDQIV</sequence>
<protein>
    <recommendedName>
        <fullName evidence="4">J domain-containing protein</fullName>
    </recommendedName>
</protein>
<dbReference type="Proteomes" id="UP001295423">
    <property type="component" value="Unassembled WGS sequence"/>
</dbReference>
<evidence type="ECO:0000256" key="1">
    <source>
        <dbReference type="SAM" id="MobiDB-lite"/>
    </source>
</evidence>
<dbReference type="InterPro" id="IPR001623">
    <property type="entry name" value="DnaJ_domain"/>
</dbReference>
<evidence type="ECO:0008006" key="4">
    <source>
        <dbReference type="Google" id="ProtNLM"/>
    </source>
</evidence>
<dbReference type="CDD" id="cd06257">
    <property type="entry name" value="DnaJ"/>
    <property type="match status" value="1"/>
</dbReference>
<feature type="compositionally biased region" description="Basic and acidic residues" evidence="1">
    <location>
        <begin position="78"/>
        <end position="92"/>
    </location>
</feature>
<name>A0AAD2CIB3_9STRA</name>
<feature type="compositionally biased region" description="Basic and acidic residues" evidence="1">
    <location>
        <begin position="44"/>
        <end position="60"/>
    </location>
</feature>
<organism evidence="2 3">
    <name type="scientific">Cylindrotheca closterium</name>
    <dbReference type="NCBI Taxonomy" id="2856"/>
    <lineage>
        <taxon>Eukaryota</taxon>
        <taxon>Sar</taxon>
        <taxon>Stramenopiles</taxon>
        <taxon>Ochrophyta</taxon>
        <taxon>Bacillariophyta</taxon>
        <taxon>Bacillariophyceae</taxon>
        <taxon>Bacillariophycidae</taxon>
        <taxon>Bacillariales</taxon>
        <taxon>Bacillariaceae</taxon>
        <taxon>Cylindrotheca</taxon>
    </lineage>
</organism>
<comment type="caution">
    <text evidence="2">The sequence shown here is derived from an EMBL/GenBank/DDBJ whole genome shotgun (WGS) entry which is preliminary data.</text>
</comment>
<feature type="compositionally biased region" description="Basic residues" evidence="1">
    <location>
        <begin position="61"/>
        <end position="77"/>
    </location>
</feature>
<gene>
    <name evidence="2" type="ORF">CYCCA115_LOCUS4643</name>
</gene>
<evidence type="ECO:0000313" key="3">
    <source>
        <dbReference type="Proteomes" id="UP001295423"/>
    </source>
</evidence>
<feature type="compositionally biased region" description="Basic residues" evidence="1">
    <location>
        <begin position="15"/>
        <end position="38"/>
    </location>
</feature>
<keyword evidence="3" id="KW-1185">Reference proteome</keyword>
<feature type="region of interest" description="Disordered" evidence="1">
    <location>
        <begin position="1"/>
        <end position="92"/>
    </location>
</feature>
<dbReference type="EMBL" id="CAKOGP040000447">
    <property type="protein sequence ID" value="CAJ1935308.1"/>
    <property type="molecule type" value="Genomic_DNA"/>
</dbReference>
<dbReference type="InterPro" id="IPR036869">
    <property type="entry name" value="J_dom_sf"/>
</dbReference>
<accession>A0AAD2CIB3</accession>
<reference evidence="2" key="1">
    <citation type="submission" date="2023-08" db="EMBL/GenBank/DDBJ databases">
        <authorList>
            <person name="Audoor S."/>
            <person name="Bilcke G."/>
        </authorList>
    </citation>
    <scope>NUCLEOTIDE SEQUENCE</scope>
</reference>
<dbReference type="AlphaFoldDB" id="A0AAD2CIB3"/>
<feature type="compositionally biased region" description="Basic and acidic residues" evidence="1">
    <location>
        <begin position="1"/>
        <end position="14"/>
    </location>
</feature>
<dbReference type="SUPFAM" id="SSF46565">
    <property type="entry name" value="Chaperone J-domain"/>
    <property type="match status" value="1"/>
</dbReference>
<proteinExistence type="predicted"/>
<evidence type="ECO:0000313" key="2">
    <source>
        <dbReference type="EMBL" id="CAJ1935308.1"/>
    </source>
</evidence>